<dbReference type="InterPro" id="IPR003879">
    <property type="entry name" value="Butyrophylin_SPRY"/>
</dbReference>
<name>H2ZUD6_LATCH</name>
<dbReference type="AlphaFoldDB" id="H2ZUD6"/>
<dbReference type="Pfam" id="PF00622">
    <property type="entry name" value="SPRY"/>
    <property type="match status" value="1"/>
</dbReference>
<dbReference type="InterPro" id="IPR050143">
    <property type="entry name" value="TRIM/RBCC"/>
</dbReference>
<dbReference type="Proteomes" id="UP000008672">
    <property type="component" value="Unassembled WGS sequence"/>
</dbReference>
<dbReference type="EMBL" id="AFYH01262449">
    <property type="status" value="NOT_ANNOTATED_CDS"/>
    <property type="molecule type" value="Genomic_DNA"/>
</dbReference>
<reference evidence="2" key="2">
    <citation type="submission" date="2025-08" db="UniProtKB">
        <authorList>
            <consortium name="Ensembl"/>
        </authorList>
    </citation>
    <scope>IDENTIFICATION</scope>
</reference>
<dbReference type="SUPFAM" id="SSF49899">
    <property type="entry name" value="Concanavalin A-like lectins/glucanases"/>
    <property type="match status" value="1"/>
</dbReference>
<dbReference type="InterPro" id="IPR001870">
    <property type="entry name" value="B30.2/SPRY"/>
</dbReference>
<evidence type="ECO:0000259" key="1">
    <source>
        <dbReference type="PROSITE" id="PS50188"/>
    </source>
</evidence>
<dbReference type="Ensembl" id="ENSLACT00000001016.1">
    <property type="protein sequence ID" value="ENSLACP00000001007.1"/>
    <property type="gene ID" value="ENSLACG00000000899.1"/>
</dbReference>
<protein>
    <recommendedName>
        <fullName evidence="1">B30.2/SPRY domain-containing protein</fullName>
    </recommendedName>
</protein>
<dbReference type="GeneTree" id="ENSGT01040000240385"/>
<dbReference type="PRINTS" id="PR01407">
    <property type="entry name" value="BUTYPHLNCDUF"/>
</dbReference>
<reference evidence="2" key="3">
    <citation type="submission" date="2025-09" db="UniProtKB">
        <authorList>
            <consortium name="Ensembl"/>
        </authorList>
    </citation>
    <scope>IDENTIFICATION</scope>
</reference>
<sequence length="170" mass="18860">CFPLVTVTLDPNTAHPKLTLSEDLMAVTVGSTRRDDLPDNLERVDKCVSVLGSEGFTSGRHSWVVDVGNKTKWSLGDARESINRKDSDPKLGYWTVMLENEGEYSACAGKGGTRLELEKSPKKVLVCVDYKAGKLSFSNADDISDIYTFTDNFTEKIFPYFYPCNNSDGK</sequence>
<dbReference type="InParanoid" id="H2ZUD6"/>
<dbReference type="SMART" id="SM00449">
    <property type="entry name" value="SPRY"/>
    <property type="match status" value="1"/>
</dbReference>
<dbReference type="OMA" id="MWIRTES"/>
<dbReference type="FunCoup" id="H2ZUD6">
    <property type="interactions" value="524"/>
</dbReference>
<dbReference type="HOGENOM" id="CLU_013137_7_4_1"/>
<dbReference type="SMART" id="SM00589">
    <property type="entry name" value="PRY"/>
    <property type="match status" value="1"/>
</dbReference>
<dbReference type="eggNOG" id="KOG2177">
    <property type="taxonomic scope" value="Eukaryota"/>
</dbReference>
<keyword evidence="3" id="KW-1185">Reference proteome</keyword>
<dbReference type="CDD" id="cd13733">
    <property type="entry name" value="SPRY_PRY_C-I_1"/>
    <property type="match status" value="1"/>
</dbReference>
<dbReference type="STRING" id="7897.ENSLACP00000001007"/>
<feature type="domain" description="B30.2/SPRY" evidence="1">
    <location>
        <begin position="1"/>
        <end position="170"/>
    </location>
</feature>
<dbReference type="Pfam" id="PF13765">
    <property type="entry name" value="PRY"/>
    <property type="match status" value="1"/>
</dbReference>
<organism evidence="2 3">
    <name type="scientific">Latimeria chalumnae</name>
    <name type="common">Coelacanth</name>
    <dbReference type="NCBI Taxonomy" id="7897"/>
    <lineage>
        <taxon>Eukaryota</taxon>
        <taxon>Metazoa</taxon>
        <taxon>Chordata</taxon>
        <taxon>Craniata</taxon>
        <taxon>Vertebrata</taxon>
        <taxon>Euteleostomi</taxon>
        <taxon>Coelacanthiformes</taxon>
        <taxon>Coelacanthidae</taxon>
        <taxon>Latimeria</taxon>
    </lineage>
</organism>
<evidence type="ECO:0000313" key="3">
    <source>
        <dbReference type="Proteomes" id="UP000008672"/>
    </source>
</evidence>
<dbReference type="PANTHER" id="PTHR24103">
    <property type="entry name" value="E3 UBIQUITIN-PROTEIN LIGASE TRIM"/>
    <property type="match status" value="1"/>
</dbReference>
<dbReference type="FunFam" id="2.60.120.920:FF:000004">
    <property type="entry name" value="Butyrophilin subfamily 1 member A1"/>
    <property type="match status" value="1"/>
</dbReference>
<reference evidence="3" key="1">
    <citation type="submission" date="2011-08" db="EMBL/GenBank/DDBJ databases">
        <title>The draft genome of Latimeria chalumnae.</title>
        <authorList>
            <person name="Di Palma F."/>
            <person name="Alfoldi J."/>
            <person name="Johnson J."/>
            <person name="Berlin A."/>
            <person name="Gnerre S."/>
            <person name="Jaffe D."/>
            <person name="MacCallum I."/>
            <person name="Young S."/>
            <person name="Walker B.J."/>
            <person name="Lander E."/>
            <person name="Lindblad-Toh K."/>
        </authorList>
    </citation>
    <scope>NUCLEOTIDE SEQUENCE [LARGE SCALE GENOMIC DNA]</scope>
    <source>
        <strain evidence="3">Wild caught</strain>
    </source>
</reference>
<dbReference type="InterPro" id="IPR006574">
    <property type="entry name" value="PRY"/>
</dbReference>
<dbReference type="Gene3D" id="2.60.120.920">
    <property type="match status" value="1"/>
</dbReference>
<proteinExistence type="predicted"/>
<accession>H2ZUD6</accession>
<dbReference type="InterPro" id="IPR013320">
    <property type="entry name" value="ConA-like_dom_sf"/>
</dbReference>
<evidence type="ECO:0000313" key="2">
    <source>
        <dbReference type="Ensembl" id="ENSLACP00000001007.1"/>
    </source>
</evidence>
<dbReference type="InterPro" id="IPR003877">
    <property type="entry name" value="SPRY_dom"/>
</dbReference>
<dbReference type="PROSITE" id="PS50188">
    <property type="entry name" value="B302_SPRY"/>
    <property type="match status" value="1"/>
</dbReference>
<dbReference type="InterPro" id="IPR043136">
    <property type="entry name" value="B30.2/SPRY_sf"/>
</dbReference>